<name>A0A9P7W0Z2_9AGAR</name>
<dbReference type="EMBL" id="MU250527">
    <property type="protein sequence ID" value="KAG7450045.1"/>
    <property type="molecule type" value="Genomic_DNA"/>
</dbReference>
<keyword evidence="3" id="KW-1185">Reference proteome</keyword>
<reference evidence="2" key="1">
    <citation type="submission" date="2020-11" db="EMBL/GenBank/DDBJ databases">
        <title>Adaptations for nitrogen fixation in a non-lichenized fungal sporocarp promotes dispersal by wood-feeding termites.</title>
        <authorList>
            <consortium name="DOE Joint Genome Institute"/>
            <person name="Koch R.A."/>
            <person name="Yoon G."/>
            <person name="Arayal U."/>
            <person name="Lail K."/>
            <person name="Amirebrahimi M."/>
            <person name="Labutti K."/>
            <person name="Lipzen A."/>
            <person name="Riley R."/>
            <person name="Barry K."/>
            <person name="Henrissat B."/>
            <person name="Grigoriev I.V."/>
            <person name="Herr J.R."/>
            <person name="Aime M.C."/>
        </authorList>
    </citation>
    <scope>NUCLEOTIDE SEQUENCE</scope>
    <source>
        <strain evidence="2">MCA 3950</strain>
    </source>
</reference>
<evidence type="ECO:0000313" key="3">
    <source>
        <dbReference type="Proteomes" id="UP000812287"/>
    </source>
</evidence>
<sequence>MFSQPVKGEQLGNPSAQCVKCYSDNRVKRVMRVRMRFGAKKGREAIRFRDIEWCSLIREGYNGTRFMFVPMLLCSPTLHDTANSQGKEEEASSPSEYAAHEGNPRRMWKRQIQFCSFPGANAHGWH</sequence>
<feature type="region of interest" description="Disordered" evidence="1">
    <location>
        <begin position="80"/>
        <end position="104"/>
    </location>
</feature>
<comment type="caution">
    <text evidence="2">The sequence shown here is derived from an EMBL/GenBank/DDBJ whole genome shotgun (WGS) entry which is preliminary data.</text>
</comment>
<dbReference type="Proteomes" id="UP000812287">
    <property type="component" value="Unassembled WGS sequence"/>
</dbReference>
<evidence type="ECO:0000256" key="1">
    <source>
        <dbReference type="SAM" id="MobiDB-lite"/>
    </source>
</evidence>
<gene>
    <name evidence="2" type="ORF">BT62DRAFT_928829</name>
</gene>
<dbReference type="RefSeq" id="XP_043043545.1">
    <property type="nucleotide sequence ID" value="XM_043185585.1"/>
</dbReference>
<accession>A0A9P7W0Z2</accession>
<proteinExistence type="predicted"/>
<protein>
    <submittedName>
        <fullName evidence="2">Uncharacterized protein</fullName>
    </submittedName>
</protein>
<organism evidence="2 3">
    <name type="scientific">Guyanagaster necrorhizus</name>
    <dbReference type="NCBI Taxonomy" id="856835"/>
    <lineage>
        <taxon>Eukaryota</taxon>
        <taxon>Fungi</taxon>
        <taxon>Dikarya</taxon>
        <taxon>Basidiomycota</taxon>
        <taxon>Agaricomycotina</taxon>
        <taxon>Agaricomycetes</taxon>
        <taxon>Agaricomycetidae</taxon>
        <taxon>Agaricales</taxon>
        <taxon>Marasmiineae</taxon>
        <taxon>Physalacriaceae</taxon>
        <taxon>Guyanagaster</taxon>
    </lineage>
</organism>
<dbReference type="AlphaFoldDB" id="A0A9P7W0Z2"/>
<dbReference type="GeneID" id="66107882"/>
<evidence type="ECO:0000313" key="2">
    <source>
        <dbReference type="EMBL" id="KAG7450045.1"/>
    </source>
</evidence>